<protein>
    <submittedName>
        <fullName evidence="2">CLUMA_CG014440, isoform A</fullName>
    </submittedName>
</protein>
<dbReference type="Proteomes" id="UP000183832">
    <property type="component" value="Unassembled WGS sequence"/>
</dbReference>
<keyword evidence="3" id="KW-1185">Reference proteome</keyword>
<evidence type="ECO:0000313" key="2">
    <source>
        <dbReference type="EMBL" id="CRL01108.1"/>
    </source>
</evidence>
<feature type="region of interest" description="Disordered" evidence="1">
    <location>
        <begin position="244"/>
        <end position="263"/>
    </location>
</feature>
<name>A0A1J1INH7_9DIPT</name>
<dbReference type="OrthoDB" id="1742084at2759"/>
<sequence length="525" mass="59304">MAQNGINNFLVKPPTPKNLISSGSVSHNVNHFQSSSYQNEQNQFKFLSPQVYETSSKAYPLYQKLNEQQQVELKTPVKNQAEACNSLYNASKHDDASNIRNFQTPSRTNPETKSLCDVQDIAVIGCDKATKLFAYHSKRPFFKKIDLLCDRLSQDLSVTNKAVVNINSHGITWAIKDYIFVFNRIMNAWVILRDYYYSKSEGMQCVQDTLDPNFREAFLEWQEVTGKLAKTLVNSFENLHNKDLKNGNRKLNKENSSAPTNFANSKMKCDPFQSIFDPMIAENSEKIQLSGGYLKSAVYRPVSSPEGSTSTSLSPDTSNNLNSLKLLFDDIISDNEAFERKGQPKPLYKRGVQESTPTCERMRMNLSDQFRNFGVEELSAVGMEGFQLLNSEEGNKEVKKSSTFNFEALKMQFGENGAETVICLMNQIMSMPESLSFLGPSEALNFPNIPNLIHGDNEISLTQIIDNIQKGNWKSICDVFIHVKMLAEYAKAIIHFNSSQNMDTKLKSIVWGFVRGVESALARYA</sequence>
<evidence type="ECO:0000313" key="3">
    <source>
        <dbReference type="Proteomes" id="UP000183832"/>
    </source>
</evidence>
<evidence type="ECO:0000256" key="1">
    <source>
        <dbReference type="SAM" id="MobiDB-lite"/>
    </source>
</evidence>
<feature type="compositionally biased region" description="Polar residues" evidence="1">
    <location>
        <begin position="254"/>
        <end position="263"/>
    </location>
</feature>
<accession>A0A1J1INH7</accession>
<dbReference type="EMBL" id="CVRI01000055">
    <property type="protein sequence ID" value="CRL01108.1"/>
    <property type="molecule type" value="Genomic_DNA"/>
</dbReference>
<organism evidence="2 3">
    <name type="scientific">Clunio marinus</name>
    <dbReference type="NCBI Taxonomy" id="568069"/>
    <lineage>
        <taxon>Eukaryota</taxon>
        <taxon>Metazoa</taxon>
        <taxon>Ecdysozoa</taxon>
        <taxon>Arthropoda</taxon>
        <taxon>Hexapoda</taxon>
        <taxon>Insecta</taxon>
        <taxon>Pterygota</taxon>
        <taxon>Neoptera</taxon>
        <taxon>Endopterygota</taxon>
        <taxon>Diptera</taxon>
        <taxon>Nematocera</taxon>
        <taxon>Chironomoidea</taxon>
        <taxon>Chironomidae</taxon>
        <taxon>Clunio</taxon>
    </lineage>
</organism>
<reference evidence="2 3" key="1">
    <citation type="submission" date="2015-04" db="EMBL/GenBank/DDBJ databases">
        <authorList>
            <person name="Syromyatnikov M.Y."/>
            <person name="Popov V.N."/>
        </authorList>
    </citation>
    <scope>NUCLEOTIDE SEQUENCE [LARGE SCALE GENOMIC DNA]</scope>
</reference>
<gene>
    <name evidence="2" type="ORF">CLUMA_CG014440</name>
</gene>
<proteinExistence type="predicted"/>
<dbReference type="AlphaFoldDB" id="A0A1J1INH7"/>